<protein>
    <submittedName>
        <fullName evidence="2">Uncharacterized protein</fullName>
    </submittedName>
</protein>
<gene>
    <name evidence="2" type="ORF">S01H4_44661</name>
</gene>
<organism evidence="2">
    <name type="scientific">marine sediment metagenome</name>
    <dbReference type="NCBI Taxonomy" id="412755"/>
    <lineage>
        <taxon>unclassified sequences</taxon>
        <taxon>metagenomes</taxon>
        <taxon>ecological metagenomes</taxon>
    </lineage>
</organism>
<feature type="region of interest" description="Disordered" evidence="1">
    <location>
        <begin position="1"/>
        <end position="22"/>
    </location>
</feature>
<name>X1C940_9ZZZZ</name>
<sequence length="60" mass="6624">MMQFSKVPVPFHTKDTPPPASSAKFPVIRQLVIIGFAYNPSEQIPPPSDAEFAEMVHSVI</sequence>
<accession>X1C940</accession>
<dbReference type="AlphaFoldDB" id="X1C940"/>
<dbReference type="EMBL" id="BART01024789">
    <property type="protein sequence ID" value="GAG92918.1"/>
    <property type="molecule type" value="Genomic_DNA"/>
</dbReference>
<proteinExistence type="predicted"/>
<comment type="caution">
    <text evidence="2">The sequence shown here is derived from an EMBL/GenBank/DDBJ whole genome shotgun (WGS) entry which is preliminary data.</text>
</comment>
<reference evidence="2" key="1">
    <citation type="journal article" date="2014" name="Front. Microbiol.">
        <title>High frequency of phylogenetically diverse reductive dehalogenase-homologous genes in deep subseafloor sedimentary metagenomes.</title>
        <authorList>
            <person name="Kawai M."/>
            <person name="Futagami T."/>
            <person name="Toyoda A."/>
            <person name="Takaki Y."/>
            <person name="Nishi S."/>
            <person name="Hori S."/>
            <person name="Arai W."/>
            <person name="Tsubouchi T."/>
            <person name="Morono Y."/>
            <person name="Uchiyama I."/>
            <person name="Ito T."/>
            <person name="Fujiyama A."/>
            <person name="Inagaki F."/>
            <person name="Takami H."/>
        </authorList>
    </citation>
    <scope>NUCLEOTIDE SEQUENCE</scope>
    <source>
        <strain evidence="2">Expedition CK06-06</strain>
    </source>
</reference>
<evidence type="ECO:0000256" key="1">
    <source>
        <dbReference type="SAM" id="MobiDB-lite"/>
    </source>
</evidence>
<evidence type="ECO:0000313" key="2">
    <source>
        <dbReference type="EMBL" id="GAG92918.1"/>
    </source>
</evidence>